<dbReference type="Gene3D" id="2.30.110.10">
    <property type="entry name" value="Electron Transport, Fmn-binding Protein, Chain A"/>
    <property type="match status" value="1"/>
</dbReference>
<dbReference type="EMBL" id="AOJL01000060">
    <property type="protein sequence ID" value="ELZ44122.1"/>
    <property type="molecule type" value="Genomic_DNA"/>
</dbReference>
<gene>
    <name evidence="1" type="ORF">C464_14845</name>
</gene>
<dbReference type="AlphaFoldDB" id="M0EB60"/>
<name>M0EB60_9EURY</name>
<evidence type="ECO:0008006" key="3">
    <source>
        <dbReference type="Google" id="ProtNLM"/>
    </source>
</evidence>
<reference evidence="1 2" key="1">
    <citation type="journal article" date="2014" name="PLoS Genet.">
        <title>Phylogenetically driven sequencing of extremely halophilic archaea reveals strategies for static and dynamic osmo-response.</title>
        <authorList>
            <person name="Becker E.A."/>
            <person name="Seitzer P.M."/>
            <person name="Tritt A."/>
            <person name="Larsen D."/>
            <person name="Krusor M."/>
            <person name="Yao A.I."/>
            <person name="Wu D."/>
            <person name="Madern D."/>
            <person name="Eisen J.A."/>
            <person name="Darling A.E."/>
            <person name="Facciotti M.T."/>
        </authorList>
    </citation>
    <scope>NUCLEOTIDE SEQUENCE [LARGE SCALE GENOMIC DNA]</scope>
    <source>
        <strain evidence="1 2">DSM 10284</strain>
    </source>
</reference>
<dbReference type="PATRIC" id="fig|1227466.3.peg.2958"/>
<dbReference type="Pfam" id="PF12900">
    <property type="entry name" value="Pyridox_ox_2"/>
    <property type="match status" value="1"/>
</dbReference>
<dbReference type="OrthoDB" id="288110at2157"/>
<comment type="caution">
    <text evidence="1">The sequence shown here is derived from an EMBL/GenBank/DDBJ whole genome shotgun (WGS) entry which is preliminary data.</text>
</comment>
<dbReference type="RefSeq" id="WP_006114498.1">
    <property type="nucleotide sequence ID" value="NZ_AOJL01000060.1"/>
</dbReference>
<accession>M0EB60</accession>
<proteinExistence type="predicted"/>
<evidence type="ECO:0000313" key="2">
    <source>
        <dbReference type="Proteomes" id="UP000011509"/>
    </source>
</evidence>
<dbReference type="SUPFAM" id="SSF50475">
    <property type="entry name" value="FMN-binding split barrel"/>
    <property type="match status" value="1"/>
</dbReference>
<dbReference type="STRING" id="1227466.C464_14845"/>
<dbReference type="InterPro" id="IPR012349">
    <property type="entry name" value="Split_barrel_FMN-bd"/>
</dbReference>
<dbReference type="Proteomes" id="UP000011509">
    <property type="component" value="Unassembled WGS sequence"/>
</dbReference>
<organism evidence="1 2">
    <name type="scientific">Halorubrum coriense DSM 10284</name>
    <dbReference type="NCBI Taxonomy" id="1227466"/>
    <lineage>
        <taxon>Archaea</taxon>
        <taxon>Methanobacteriati</taxon>
        <taxon>Methanobacteriota</taxon>
        <taxon>Stenosarchaea group</taxon>
        <taxon>Halobacteria</taxon>
        <taxon>Halobacteriales</taxon>
        <taxon>Haloferacaceae</taxon>
        <taxon>Halorubrum</taxon>
    </lineage>
</organism>
<protein>
    <recommendedName>
        <fullName evidence="3">Pyridoxamine 5'-phosphate oxidase family protein</fullName>
    </recommendedName>
</protein>
<evidence type="ECO:0000313" key="1">
    <source>
        <dbReference type="EMBL" id="ELZ44122.1"/>
    </source>
</evidence>
<sequence>MEHVEYVYTSGMTESAIDARLRAGEHGVLGLANGDDAYAVPLSYHYDGDRLLLRVSAHDGDGEKGRFIEATDTATFVCYEGSTDESWSVHVRGPIRRYERDVDEATLNEWFQPFRLFDEAVEDVAFDLYELRMETVTGRATVGR</sequence>
<keyword evidence="2" id="KW-1185">Reference proteome</keyword>
<dbReference type="InterPro" id="IPR024747">
    <property type="entry name" value="Pyridox_Oxase-rel"/>
</dbReference>